<accession>A0ABS5PLC9</accession>
<dbReference type="InterPro" id="IPR036188">
    <property type="entry name" value="FAD/NAD-bd_sf"/>
</dbReference>
<comment type="caution">
    <text evidence="3">The sequence shown here is derived from an EMBL/GenBank/DDBJ whole genome shotgun (WGS) entry which is preliminary data.</text>
</comment>
<feature type="domain" description="Dihydroprymidine dehydrogenase" evidence="2">
    <location>
        <begin position="18"/>
        <end position="127"/>
    </location>
</feature>
<gene>
    <name evidence="3" type="primary">gltA</name>
    <name evidence="3" type="ORF">KHM83_04610</name>
</gene>
<keyword evidence="3" id="KW-0560">Oxidoreductase</keyword>
<keyword evidence="4" id="KW-1185">Reference proteome</keyword>
<dbReference type="Gene3D" id="3.50.50.60">
    <property type="entry name" value="FAD/NAD(P)-binding domain"/>
    <property type="match status" value="2"/>
</dbReference>
<proteinExistence type="predicted"/>
<dbReference type="SUPFAM" id="SSF46548">
    <property type="entry name" value="alpha-helical ferredoxin"/>
    <property type="match status" value="1"/>
</dbReference>
<dbReference type="EC" id="1.4.1.13" evidence="3"/>
<dbReference type="Gene3D" id="1.10.1060.10">
    <property type="entry name" value="Alpha-helical ferredoxin"/>
    <property type="match status" value="1"/>
</dbReference>
<dbReference type="SUPFAM" id="SSF51971">
    <property type="entry name" value="Nucleotide-binding domain"/>
    <property type="match status" value="1"/>
</dbReference>
<dbReference type="PANTHER" id="PTHR42783:SF3">
    <property type="entry name" value="GLUTAMATE SYNTHASE [NADPH] SMALL CHAIN-RELATED"/>
    <property type="match status" value="1"/>
</dbReference>
<feature type="domain" description="FAD/NAD(P)-binding" evidence="1">
    <location>
        <begin position="141"/>
        <end position="449"/>
    </location>
</feature>
<dbReference type="InterPro" id="IPR006004">
    <property type="entry name" value="SudA-like"/>
</dbReference>
<dbReference type="PRINTS" id="PR00419">
    <property type="entry name" value="ADXRDTASE"/>
</dbReference>
<evidence type="ECO:0000313" key="4">
    <source>
        <dbReference type="Proteomes" id="UP000746471"/>
    </source>
</evidence>
<evidence type="ECO:0000259" key="2">
    <source>
        <dbReference type="Pfam" id="PF14691"/>
    </source>
</evidence>
<protein>
    <submittedName>
        <fullName evidence="3">NADPH-dependent glutamate synthase</fullName>
        <ecNumber evidence="3">1.4.1.13</ecNumber>
    </submittedName>
</protein>
<dbReference type="InterPro" id="IPR028261">
    <property type="entry name" value="DPD_II"/>
</dbReference>
<dbReference type="RefSeq" id="WP_213235745.1">
    <property type="nucleotide sequence ID" value="NZ_JAHBCL010000006.1"/>
</dbReference>
<dbReference type="NCBIfam" id="TIGR01316">
    <property type="entry name" value="gltA"/>
    <property type="match status" value="1"/>
</dbReference>
<sequence>MPLKAPRTSMPAQDPAERSHNFKEVALGYTAEMAKTEASRCLDCKNPLCVKGCPVEVDIPGFIRAIVSDDMSGAVDVLKQKNNLPAVCGRVCPQESQCESKCVLGIKGESVAIGRLERYTADWDMAQTFKAPEKPEPKSERVAIVGSGPAGLTAAADLAKMGYQVTIFEALHTPGGVLMYGIPEFRLPKAIVQQEIDYIRALGVQIEVNAVVGKTVLVDELLDTEGFDAVFIGTGAGLPNFMNIPGENLNGVYSSNEFLTRTNLMKAYDFPNYHTPIKIGKKVAVIGAGNVAMDAARTALRLGAEESYIVYRRSAAEMPARHEEIEHAEEEGVQFRLLHSPIAYEGDEKGQLTKMTLQRFELGEPDASGRRRPMPIEGDTVEMPIDTVVVAIGQGPNPLVPHSTEGLELTKKGNIVADEETGVTSRDGVFAGGDIVTGAATVILAMGAGKKSARAIDAYLNAKRDQ</sequence>
<dbReference type="GO" id="GO:0004355">
    <property type="term" value="F:glutamate synthase (NADPH) activity"/>
    <property type="evidence" value="ECO:0007669"/>
    <property type="project" value="UniProtKB-EC"/>
</dbReference>
<dbReference type="EMBL" id="JAHBCL010000006">
    <property type="protein sequence ID" value="MBS7525959.1"/>
    <property type="molecule type" value="Genomic_DNA"/>
</dbReference>
<reference evidence="3 4" key="1">
    <citation type="submission" date="2021-05" db="EMBL/GenBank/DDBJ databases">
        <title>Fusibacter ferrireducens sp. nov., an anaerobic, sulfur- and Fe-reducing bacterium isolated from the mangrove sediment.</title>
        <authorList>
            <person name="Qiu D."/>
        </authorList>
    </citation>
    <scope>NUCLEOTIDE SEQUENCE [LARGE SCALE GENOMIC DNA]</scope>
    <source>
        <strain evidence="3 4">DSM 12116</strain>
    </source>
</reference>
<organism evidence="3 4">
    <name type="scientific">Fusibacter paucivorans</name>
    <dbReference type="NCBI Taxonomy" id="76009"/>
    <lineage>
        <taxon>Bacteria</taxon>
        <taxon>Bacillati</taxon>
        <taxon>Bacillota</taxon>
        <taxon>Clostridia</taxon>
        <taxon>Eubacteriales</taxon>
        <taxon>Eubacteriales Family XII. Incertae Sedis</taxon>
        <taxon>Fusibacter</taxon>
    </lineage>
</organism>
<evidence type="ECO:0000259" key="1">
    <source>
        <dbReference type="Pfam" id="PF07992"/>
    </source>
</evidence>
<dbReference type="Pfam" id="PF07992">
    <property type="entry name" value="Pyr_redox_2"/>
    <property type="match status" value="1"/>
</dbReference>
<dbReference type="PANTHER" id="PTHR42783">
    <property type="entry name" value="GLUTAMATE SYNTHASE [NADPH] SMALL CHAIN"/>
    <property type="match status" value="1"/>
</dbReference>
<evidence type="ECO:0000313" key="3">
    <source>
        <dbReference type="EMBL" id="MBS7525959.1"/>
    </source>
</evidence>
<dbReference type="Proteomes" id="UP000746471">
    <property type="component" value="Unassembled WGS sequence"/>
</dbReference>
<dbReference type="Pfam" id="PF14691">
    <property type="entry name" value="Fer4_20"/>
    <property type="match status" value="1"/>
</dbReference>
<name>A0ABS5PLC9_9FIRM</name>
<dbReference type="InterPro" id="IPR023753">
    <property type="entry name" value="FAD/NAD-binding_dom"/>
</dbReference>
<dbReference type="InterPro" id="IPR009051">
    <property type="entry name" value="Helical_ferredxn"/>
</dbReference>